<dbReference type="AlphaFoldDB" id="A0A165G4P4"/>
<dbReference type="Gene3D" id="3.40.50.10190">
    <property type="entry name" value="BRCT domain"/>
    <property type="match status" value="1"/>
</dbReference>
<dbReference type="PROSITE" id="PS50172">
    <property type="entry name" value="BRCT"/>
    <property type="match status" value="1"/>
</dbReference>
<keyword evidence="4" id="KW-1185">Reference proteome</keyword>
<dbReference type="SUPFAM" id="SSF52113">
    <property type="entry name" value="BRCT domain"/>
    <property type="match status" value="1"/>
</dbReference>
<feature type="compositionally biased region" description="Polar residues" evidence="1">
    <location>
        <begin position="278"/>
        <end position="289"/>
    </location>
</feature>
<feature type="domain" description="BRCT" evidence="2">
    <location>
        <begin position="428"/>
        <end position="524"/>
    </location>
</feature>
<name>A0A165G4P4_EXIGL</name>
<protein>
    <recommendedName>
        <fullName evidence="2">BRCT domain-containing protein</fullName>
    </recommendedName>
</protein>
<gene>
    <name evidence="3" type="ORF">EXIGLDRAFT_750890</name>
</gene>
<feature type="compositionally biased region" description="Basic and acidic residues" evidence="1">
    <location>
        <begin position="411"/>
        <end position="428"/>
    </location>
</feature>
<feature type="region of interest" description="Disordered" evidence="1">
    <location>
        <begin position="1"/>
        <end position="335"/>
    </location>
</feature>
<evidence type="ECO:0000259" key="2">
    <source>
        <dbReference type="PROSITE" id="PS50172"/>
    </source>
</evidence>
<feature type="compositionally biased region" description="Basic and acidic residues" evidence="1">
    <location>
        <begin position="605"/>
        <end position="627"/>
    </location>
</feature>
<feature type="compositionally biased region" description="Low complexity" evidence="1">
    <location>
        <begin position="395"/>
        <end position="406"/>
    </location>
</feature>
<feature type="compositionally biased region" description="Low complexity" evidence="1">
    <location>
        <begin position="372"/>
        <end position="387"/>
    </location>
</feature>
<feature type="compositionally biased region" description="Low complexity" evidence="1">
    <location>
        <begin position="240"/>
        <end position="270"/>
    </location>
</feature>
<dbReference type="InterPro" id="IPR001357">
    <property type="entry name" value="BRCT_dom"/>
</dbReference>
<evidence type="ECO:0000313" key="3">
    <source>
        <dbReference type="EMBL" id="KZV89978.1"/>
    </source>
</evidence>
<dbReference type="InParanoid" id="A0A165G4P4"/>
<feature type="compositionally biased region" description="Acidic residues" evidence="1">
    <location>
        <begin position="652"/>
        <end position="664"/>
    </location>
</feature>
<organism evidence="3 4">
    <name type="scientific">Exidia glandulosa HHB12029</name>
    <dbReference type="NCBI Taxonomy" id="1314781"/>
    <lineage>
        <taxon>Eukaryota</taxon>
        <taxon>Fungi</taxon>
        <taxon>Dikarya</taxon>
        <taxon>Basidiomycota</taxon>
        <taxon>Agaricomycotina</taxon>
        <taxon>Agaricomycetes</taxon>
        <taxon>Auriculariales</taxon>
        <taxon>Exidiaceae</taxon>
        <taxon>Exidia</taxon>
    </lineage>
</organism>
<feature type="compositionally biased region" description="Low complexity" evidence="1">
    <location>
        <begin position="301"/>
        <end position="328"/>
    </location>
</feature>
<evidence type="ECO:0000256" key="1">
    <source>
        <dbReference type="SAM" id="MobiDB-lite"/>
    </source>
</evidence>
<dbReference type="Pfam" id="PF00533">
    <property type="entry name" value="BRCT"/>
    <property type="match status" value="1"/>
</dbReference>
<proteinExistence type="predicted"/>
<feature type="region of interest" description="Disordered" evidence="1">
    <location>
        <begin position="529"/>
        <end position="576"/>
    </location>
</feature>
<dbReference type="OrthoDB" id="2384350at2759"/>
<accession>A0A165G4P4</accession>
<dbReference type="EMBL" id="KV426059">
    <property type="protein sequence ID" value="KZV89978.1"/>
    <property type="molecule type" value="Genomic_DNA"/>
</dbReference>
<evidence type="ECO:0000313" key="4">
    <source>
        <dbReference type="Proteomes" id="UP000077266"/>
    </source>
</evidence>
<feature type="region of interest" description="Disordered" evidence="1">
    <location>
        <begin position="353"/>
        <end position="428"/>
    </location>
</feature>
<dbReference type="InterPro" id="IPR036420">
    <property type="entry name" value="BRCT_dom_sf"/>
</dbReference>
<feature type="compositionally biased region" description="Acidic residues" evidence="1">
    <location>
        <begin position="565"/>
        <end position="576"/>
    </location>
</feature>
<dbReference type="CDD" id="cd17716">
    <property type="entry name" value="BRCT_microcephalin_rpt1"/>
    <property type="match status" value="1"/>
</dbReference>
<dbReference type="Proteomes" id="UP000077266">
    <property type="component" value="Unassembled WGS sequence"/>
</dbReference>
<reference evidence="3 4" key="1">
    <citation type="journal article" date="2016" name="Mol. Biol. Evol.">
        <title>Comparative Genomics of Early-Diverging Mushroom-Forming Fungi Provides Insights into the Origins of Lignocellulose Decay Capabilities.</title>
        <authorList>
            <person name="Nagy L.G."/>
            <person name="Riley R."/>
            <person name="Tritt A."/>
            <person name="Adam C."/>
            <person name="Daum C."/>
            <person name="Floudas D."/>
            <person name="Sun H."/>
            <person name="Yadav J.S."/>
            <person name="Pangilinan J."/>
            <person name="Larsson K.H."/>
            <person name="Matsuura K."/>
            <person name="Barry K."/>
            <person name="Labutti K."/>
            <person name="Kuo R."/>
            <person name="Ohm R.A."/>
            <person name="Bhattacharya S.S."/>
            <person name="Shirouzu T."/>
            <person name="Yoshinaga Y."/>
            <person name="Martin F.M."/>
            <person name="Grigoriev I.V."/>
            <person name="Hibbett D.S."/>
        </authorList>
    </citation>
    <scope>NUCLEOTIDE SEQUENCE [LARGE SCALE GENOMIC DNA]</scope>
    <source>
        <strain evidence="3 4">HHB12029</strain>
    </source>
</reference>
<sequence>MTGRATRSKPNVVLRSPLKAPTRTLSKENPHHTTMTTRNLKRTRSPAHAQDAAHAASKRPKHDPSPLSPKNGDALPLPLALDSMPVDEPHQIPLPPSPKLAPTTPARAQPLPHKTPSRLPLPSSARKPFIGYKSSAAPSSRPVFLASSSTPARPAKGPLTRAANIRRYKQPTLASSSKKAAEKKPEPTIEVGSPRKATGIFARPIATSVPEDTAREMQNSLSRLDEALKKLAAPRPAPRSRPASSLGFASSSSSTAVDSTSSPKPASSSSIGRPGTSMGFTSASPSKIPTATKRLETIPGSPSRPSLAAPAAPMFAPTTPTRSASTSALVSQVPMSVSRRASAALRGLSRTLSELPPAPTLNGFVRSKKEGASSSFGPSSSSATSSSIPPPPSRAPSSRIAAIKASQPHPSPEDEARRKEKKDKETTPHLDVLKHCTIFVDVRTDEGDDAAPLFVDMLKGLGARILTRMSTSTRLTHIVFKSGLSNTVARYNALPEPRPHVVGIGWVVECVEKRARVDEYRFSVDLDTAETQAPSKSKSKSKFKRIKDGPLNPIKPRRLNKYDDPDSDEADNEDADGLTAAEESFLEFSFEKSILGVGVTVPSSAEKDKGPKQREIRDFFAPLEKRKSSSAAGGSGFRPHVHVRSPLRETFDLPEDDGEDEGEGGGDVVMLG</sequence>
<feature type="region of interest" description="Disordered" evidence="1">
    <location>
        <begin position="602"/>
        <end position="672"/>
    </location>
</feature>
<dbReference type="STRING" id="1314781.A0A165G4P4"/>